<dbReference type="RefSeq" id="WP_094265182.1">
    <property type="nucleotide sequence ID" value="NZ_NOWF01000008.1"/>
</dbReference>
<evidence type="ECO:0000313" key="3">
    <source>
        <dbReference type="Proteomes" id="UP000215459"/>
    </source>
</evidence>
<evidence type="ECO:0000259" key="1">
    <source>
        <dbReference type="Pfam" id="PF11575"/>
    </source>
</evidence>
<proteinExistence type="predicted"/>
<reference evidence="2 3" key="1">
    <citation type="submission" date="2017-07" db="EMBL/GenBank/DDBJ databases">
        <title>The genome sequence of Paludifilum halophilum highlights mechanisms for microbial adaptation to high salt environemnts.</title>
        <authorList>
            <person name="Belbahri L."/>
        </authorList>
    </citation>
    <scope>NUCLEOTIDE SEQUENCE [LARGE SCALE GENOMIC DNA]</scope>
    <source>
        <strain evidence="2 3">DSM 102817</strain>
    </source>
</reference>
<name>A0A235B5W2_9BACL</name>
<accession>A0A235B5W2</accession>
<sequence length="261" mass="30312">MRLSPQEMIQIEENCKLFLNRESKEGTLPAKDLLHPAGLSTALADWSRKIGTTEPPVAASMLSKRYGSLLLKGCLFAMSRLNKGLDFSADNLNIRWGPGWDLSLELKEDTVLTCPSSDERKRWRNEVLSRLLHRNLTPLLEQLSAYLPLNLLWENTLCYLYHNYEQWIQESRFPEERSRLLDDFRFLTDRTNIIVTGTLPNPWSMRFRPVPHPARPEETMRRRRTCCLYHRIPGAANCTNCPRIRKESSTVCNHKKRVSMG</sequence>
<evidence type="ECO:0000313" key="2">
    <source>
        <dbReference type="EMBL" id="OYD06985.1"/>
    </source>
</evidence>
<dbReference type="InterPro" id="IPR024726">
    <property type="entry name" value="FhuF_C"/>
</dbReference>
<dbReference type="OrthoDB" id="2962087at2"/>
<keyword evidence="3" id="KW-1185">Reference proteome</keyword>
<protein>
    <recommendedName>
        <fullName evidence="1">Ferric siderophore reductase C-terminal domain-containing protein</fullName>
    </recommendedName>
</protein>
<dbReference type="AlphaFoldDB" id="A0A235B5W2"/>
<dbReference type="GO" id="GO:0051537">
    <property type="term" value="F:2 iron, 2 sulfur cluster binding"/>
    <property type="evidence" value="ECO:0007669"/>
    <property type="project" value="InterPro"/>
</dbReference>
<dbReference type="Proteomes" id="UP000215459">
    <property type="component" value="Unassembled WGS sequence"/>
</dbReference>
<dbReference type="EMBL" id="NOWF01000008">
    <property type="protein sequence ID" value="OYD06985.1"/>
    <property type="molecule type" value="Genomic_DNA"/>
</dbReference>
<comment type="caution">
    <text evidence="2">The sequence shown here is derived from an EMBL/GenBank/DDBJ whole genome shotgun (WGS) entry which is preliminary data.</text>
</comment>
<dbReference type="Pfam" id="PF11575">
    <property type="entry name" value="FhuF_C"/>
    <property type="match status" value="1"/>
</dbReference>
<feature type="domain" description="Ferric siderophore reductase C-terminal" evidence="1">
    <location>
        <begin position="223"/>
        <end position="243"/>
    </location>
</feature>
<organism evidence="2 3">
    <name type="scientific">Paludifilum halophilum</name>
    <dbReference type="NCBI Taxonomy" id="1642702"/>
    <lineage>
        <taxon>Bacteria</taxon>
        <taxon>Bacillati</taxon>
        <taxon>Bacillota</taxon>
        <taxon>Bacilli</taxon>
        <taxon>Bacillales</taxon>
        <taxon>Thermoactinomycetaceae</taxon>
        <taxon>Paludifilum</taxon>
    </lineage>
</organism>
<gene>
    <name evidence="2" type="ORF">CHM34_13700</name>
</gene>